<keyword evidence="1" id="KW-0812">Transmembrane</keyword>
<reference evidence="2 3" key="1">
    <citation type="journal article" date="2016" name="Nat. Commun.">
        <title>Thousands of microbial genomes shed light on interconnected biogeochemical processes in an aquifer system.</title>
        <authorList>
            <person name="Anantharaman K."/>
            <person name="Brown C.T."/>
            <person name="Hug L.A."/>
            <person name="Sharon I."/>
            <person name="Castelle C.J."/>
            <person name="Probst A.J."/>
            <person name="Thomas B.C."/>
            <person name="Singh A."/>
            <person name="Wilkins M.J."/>
            <person name="Karaoz U."/>
            <person name="Brodie E.L."/>
            <person name="Williams K.H."/>
            <person name="Hubbard S.S."/>
            <person name="Banfield J.F."/>
        </authorList>
    </citation>
    <scope>NUCLEOTIDE SEQUENCE [LARGE SCALE GENOMIC DNA]</scope>
</reference>
<evidence type="ECO:0000313" key="2">
    <source>
        <dbReference type="EMBL" id="OGK24016.1"/>
    </source>
</evidence>
<sequence>MDETNQQDQPVQNIEDKYNQRLPFRTHKKVALILFAGLFFLVFGAGSFYIDTLSTQTPIIPSITPTISFMSPIPTNNQVSTISPTSTVTDLIIPPQIDYSCQSDVDCVIKDAGSCCGQFLQCMNLNSKPNPDYVKKQCGNETSGSCGFSSVDGCKCVNNKCMGITQREPNL</sequence>
<proteinExistence type="predicted"/>
<keyword evidence="1" id="KW-0472">Membrane</keyword>
<evidence type="ECO:0008006" key="4">
    <source>
        <dbReference type="Google" id="ProtNLM"/>
    </source>
</evidence>
<keyword evidence="1" id="KW-1133">Transmembrane helix</keyword>
<gene>
    <name evidence="2" type="ORF">A3C24_02920</name>
</gene>
<feature type="transmembrane region" description="Helical" evidence="1">
    <location>
        <begin position="30"/>
        <end position="50"/>
    </location>
</feature>
<name>A0A1F7GZR8_9BACT</name>
<protein>
    <recommendedName>
        <fullName evidence="4">Transmembrane protein</fullName>
    </recommendedName>
</protein>
<dbReference type="EMBL" id="MFZM01000013">
    <property type="protein sequence ID" value="OGK24016.1"/>
    <property type="molecule type" value="Genomic_DNA"/>
</dbReference>
<organism evidence="2 3">
    <name type="scientific">Candidatus Roizmanbacteria bacterium RIFCSPHIGHO2_02_FULL_37_24</name>
    <dbReference type="NCBI Taxonomy" id="1802037"/>
    <lineage>
        <taxon>Bacteria</taxon>
        <taxon>Candidatus Roizmaniibacteriota</taxon>
    </lineage>
</organism>
<dbReference type="AlphaFoldDB" id="A0A1F7GZR8"/>
<comment type="caution">
    <text evidence="2">The sequence shown here is derived from an EMBL/GenBank/DDBJ whole genome shotgun (WGS) entry which is preliminary data.</text>
</comment>
<evidence type="ECO:0000256" key="1">
    <source>
        <dbReference type="SAM" id="Phobius"/>
    </source>
</evidence>
<dbReference type="Proteomes" id="UP000177159">
    <property type="component" value="Unassembled WGS sequence"/>
</dbReference>
<evidence type="ECO:0000313" key="3">
    <source>
        <dbReference type="Proteomes" id="UP000177159"/>
    </source>
</evidence>
<accession>A0A1F7GZR8</accession>